<reference evidence="1 2" key="1">
    <citation type="submission" date="2017-09" db="EMBL/GenBank/DDBJ databases">
        <authorList>
            <person name="Lee N."/>
            <person name="Cho B.-K."/>
        </authorList>
    </citation>
    <scope>NUCLEOTIDE SEQUENCE [LARGE SCALE GENOMIC DNA]</scope>
    <source>
        <strain evidence="1 2">ATCC 13740</strain>
    </source>
</reference>
<evidence type="ECO:0000313" key="2">
    <source>
        <dbReference type="Proteomes" id="UP000326598"/>
    </source>
</evidence>
<proteinExistence type="predicted"/>
<gene>
    <name evidence="1" type="ORF">CP976_32465</name>
</gene>
<dbReference type="EMBL" id="CP023694">
    <property type="protein sequence ID" value="QEV28369.1"/>
    <property type="molecule type" value="Genomic_DNA"/>
</dbReference>
<protein>
    <submittedName>
        <fullName evidence="1">Uncharacterized protein</fullName>
    </submittedName>
</protein>
<dbReference type="Proteomes" id="UP000326598">
    <property type="component" value="Chromosome"/>
</dbReference>
<name>A0A5J6I7V3_STRC4</name>
<organism evidence="1 2">
    <name type="scientific">Streptomyces coeruleorubidus</name>
    <dbReference type="NCBI Taxonomy" id="116188"/>
    <lineage>
        <taxon>Bacteria</taxon>
        <taxon>Bacillati</taxon>
        <taxon>Actinomycetota</taxon>
        <taxon>Actinomycetes</taxon>
        <taxon>Kitasatosporales</taxon>
        <taxon>Streptomycetaceae</taxon>
        <taxon>Streptomyces</taxon>
    </lineage>
</organism>
<dbReference type="AlphaFoldDB" id="A0A5J6I7V3"/>
<sequence length="108" mass="11078">MVAAAGAEGLDTFAVSGYSLGCPVAISSLVLSASFTYAETRTDLAASVWHQLFASGQQTLLAEYLNLMGLGEAALNALTPDQAHVIAEQLAPDRTPAVRRTPSGVAGS</sequence>
<dbReference type="KEGG" id="scoe:CP976_32465"/>
<accession>A0A5J6I7V3</accession>
<evidence type="ECO:0000313" key="1">
    <source>
        <dbReference type="EMBL" id="QEV28369.1"/>
    </source>
</evidence>